<dbReference type="InterPro" id="IPR036010">
    <property type="entry name" value="2Fe-2S_ferredoxin-like_sf"/>
</dbReference>
<keyword evidence="3" id="KW-0479">Metal-binding</keyword>
<dbReference type="NCBIfam" id="TIGR00384">
    <property type="entry name" value="dhsB"/>
    <property type="match status" value="1"/>
</dbReference>
<evidence type="ECO:0000313" key="10">
    <source>
        <dbReference type="Proteomes" id="UP001283212"/>
    </source>
</evidence>
<dbReference type="RefSeq" id="WP_338095809.1">
    <property type="nucleotide sequence ID" value="NZ_JAWDKB010000002.1"/>
</dbReference>
<evidence type="ECO:0000256" key="5">
    <source>
        <dbReference type="ARBA" id="ARBA00023004"/>
    </source>
</evidence>
<keyword evidence="2" id="KW-0001">2Fe-2S</keyword>
<keyword evidence="6" id="KW-0411">Iron-sulfur</keyword>
<sequence length="485" mass="53209">MKVRINRFDPNVDAAPHVEEYEVHVEKGARVLNVLDEVRDRLDPTLGYRHCCRGGQCGSCSVRVNGEPVLACMEEAREGDLIEPLELPRIRDLITDIAPVMAQIAWLNPGTGTGAEAPTCGGECGISQEAVEEIKPLRECIECYSCISSCPAFATSEYAGPTVMRQEQRLNLDPRDDADRITEAINKGLFACTTCHKCVEVCPKEIEIPRKAVEKLRAEAAKRGLSLPAHKALAKLVEDTGRSVERKETPFLERVPEIIEPYGEVRATVGFFVGCMFNGRVIQPALDAMEILRLNGIRVIIPKDQVCCGSPLLRTGLSGFVPELQKRNIDAFVKTGVDTVLTMCAGCGSTLKNDYDTPFRVADITEYLVEIGFVPPKKVEGTYTYHDPCHLLRGQGISEQPRELLESVAEKFVDMQARCCGAGGGVKSGRPEEAAAIGAVRAEMVKETGADYIVTVCPFCEFHLHQVTGLPVKNIATLMLEGYRK</sequence>
<comment type="caution">
    <text evidence="9">The sequence shown here is derived from an EMBL/GenBank/DDBJ whole genome shotgun (WGS) entry which is preliminary data.</text>
</comment>
<protein>
    <submittedName>
        <fullName evidence="9">Lactate utilization protein A</fullName>
    </submittedName>
</protein>
<keyword evidence="4" id="KW-0677">Repeat</keyword>
<dbReference type="InterPro" id="IPR001041">
    <property type="entry name" value="2Fe-2S_ferredoxin-type"/>
</dbReference>
<organism evidence="9 10">
    <name type="scientific">Methanorbis rubei</name>
    <dbReference type="NCBI Taxonomy" id="3028300"/>
    <lineage>
        <taxon>Archaea</taxon>
        <taxon>Methanobacteriati</taxon>
        <taxon>Methanobacteriota</taxon>
        <taxon>Stenosarchaea group</taxon>
        <taxon>Methanomicrobia</taxon>
        <taxon>Methanomicrobiales</taxon>
        <taxon>Methanocorpusculaceae</taxon>
        <taxon>Methanorbis</taxon>
    </lineage>
</organism>
<feature type="domain" description="4Fe-4S ferredoxin-type" evidence="8">
    <location>
        <begin position="130"/>
        <end position="160"/>
    </location>
</feature>
<reference evidence="9 10" key="1">
    <citation type="submission" date="2023-06" db="EMBL/GenBank/DDBJ databases">
        <title>Genome sequence of Methancorpusculaceae sp. Cs1.</title>
        <authorList>
            <person name="Protasov E."/>
            <person name="Platt K."/>
            <person name="Poehlein A."/>
            <person name="Daniel R."/>
            <person name="Brune A."/>
        </authorList>
    </citation>
    <scope>NUCLEOTIDE SEQUENCE [LARGE SCALE GENOMIC DNA]</scope>
    <source>
        <strain evidence="9 10">Cs1</strain>
    </source>
</reference>
<dbReference type="SUPFAM" id="SSF54292">
    <property type="entry name" value="2Fe-2S ferredoxin-like"/>
    <property type="match status" value="1"/>
</dbReference>
<dbReference type="Pfam" id="PF02754">
    <property type="entry name" value="CCG"/>
    <property type="match status" value="2"/>
</dbReference>
<keyword evidence="10" id="KW-1185">Reference proteome</keyword>
<evidence type="ECO:0000259" key="8">
    <source>
        <dbReference type="PROSITE" id="PS51379"/>
    </source>
</evidence>
<evidence type="ECO:0000256" key="1">
    <source>
        <dbReference type="ARBA" id="ARBA00022485"/>
    </source>
</evidence>
<dbReference type="InterPro" id="IPR025192">
    <property type="entry name" value="Succ_DH/fum_Rdtase_N"/>
</dbReference>
<proteinExistence type="predicted"/>
<evidence type="ECO:0000256" key="6">
    <source>
        <dbReference type="ARBA" id="ARBA00023014"/>
    </source>
</evidence>
<dbReference type="InterPro" id="IPR012675">
    <property type="entry name" value="Beta-grasp_dom_sf"/>
</dbReference>
<dbReference type="GO" id="GO:0009055">
    <property type="term" value="F:electron transfer activity"/>
    <property type="evidence" value="ECO:0007669"/>
    <property type="project" value="InterPro"/>
</dbReference>
<dbReference type="GO" id="GO:0006099">
    <property type="term" value="P:tricarboxylic acid cycle"/>
    <property type="evidence" value="ECO:0007669"/>
    <property type="project" value="InterPro"/>
</dbReference>
<dbReference type="AlphaFoldDB" id="A0AAE4MFM7"/>
<dbReference type="Pfam" id="PF13085">
    <property type="entry name" value="Fer2_3"/>
    <property type="match status" value="1"/>
</dbReference>
<dbReference type="NCBIfam" id="NF004898">
    <property type="entry name" value="PRK06259.1"/>
    <property type="match status" value="1"/>
</dbReference>
<gene>
    <name evidence="9" type="primary">lutA</name>
    <name evidence="9" type="ORF">McpCs1_06510</name>
</gene>
<feature type="domain" description="2Fe-2S ferredoxin-type" evidence="7">
    <location>
        <begin position="1"/>
        <end position="88"/>
    </location>
</feature>
<name>A0AAE4MFM7_9EURY</name>
<evidence type="ECO:0000256" key="3">
    <source>
        <dbReference type="ARBA" id="ARBA00022723"/>
    </source>
</evidence>
<keyword evidence="1" id="KW-0004">4Fe-4S</keyword>
<dbReference type="GO" id="GO:0016491">
    <property type="term" value="F:oxidoreductase activity"/>
    <property type="evidence" value="ECO:0007669"/>
    <property type="project" value="InterPro"/>
</dbReference>
<dbReference type="InterPro" id="IPR009051">
    <property type="entry name" value="Helical_ferredxn"/>
</dbReference>
<evidence type="ECO:0000256" key="2">
    <source>
        <dbReference type="ARBA" id="ARBA00022714"/>
    </source>
</evidence>
<dbReference type="GO" id="GO:0046872">
    <property type="term" value="F:metal ion binding"/>
    <property type="evidence" value="ECO:0007669"/>
    <property type="project" value="UniProtKB-KW"/>
</dbReference>
<dbReference type="PROSITE" id="PS00198">
    <property type="entry name" value="4FE4S_FER_1"/>
    <property type="match status" value="1"/>
</dbReference>
<evidence type="ECO:0000256" key="4">
    <source>
        <dbReference type="ARBA" id="ARBA00022737"/>
    </source>
</evidence>
<dbReference type="PROSITE" id="PS00197">
    <property type="entry name" value="2FE2S_FER_1"/>
    <property type="match status" value="1"/>
</dbReference>
<dbReference type="InterPro" id="IPR006058">
    <property type="entry name" value="2Fe2S_fd_BS"/>
</dbReference>
<feature type="domain" description="4Fe-4S ferredoxin-type" evidence="8">
    <location>
        <begin position="181"/>
        <end position="211"/>
    </location>
</feature>
<dbReference type="InterPro" id="IPR017900">
    <property type="entry name" value="4Fe4S_Fe_S_CS"/>
</dbReference>
<dbReference type="Proteomes" id="UP001283212">
    <property type="component" value="Unassembled WGS sequence"/>
</dbReference>
<dbReference type="SUPFAM" id="SSF46548">
    <property type="entry name" value="alpha-helical ferredoxin"/>
    <property type="match status" value="1"/>
</dbReference>
<dbReference type="InterPro" id="IPR004489">
    <property type="entry name" value="Succ_DH/fum_Rdtase_Fe-S"/>
</dbReference>
<evidence type="ECO:0000259" key="7">
    <source>
        <dbReference type="PROSITE" id="PS51085"/>
    </source>
</evidence>
<dbReference type="PROSITE" id="PS51379">
    <property type="entry name" value="4FE4S_FER_2"/>
    <property type="match status" value="2"/>
</dbReference>
<accession>A0AAE4MFM7</accession>
<dbReference type="GO" id="GO:0051537">
    <property type="term" value="F:2 iron, 2 sulfur cluster binding"/>
    <property type="evidence" value="ECO:0007669"/>
    <property type="project" value="UniProtKB-KW"/>
</dbReference>
<dbReference type="EMBL" id="JAWDKB010000002">
    <property type="protein sequence ID" value="MDV0443281.1"/>
    <property type="molecule type" value="Genomic_DNA"/>
</dbReference>
<keyword evidence="5" id="KW-0408">Iron</keyword>
<dbReference type="Gene3D" id="3.10.20.30">
    <property type="match status" value="1"/>
</dbReference>
<dbReference type="InterPro" id="IPR017896">
    <property type="entry name" value="4Fe4S_Fe-S-bd"/>
</dbReference>
<dbReference type="Gene3D" id="1.10.1060.10">
    <property type="entry name" value="Alpha-helical ferredoxin"/>
    <property type="match status" value="1"/>
</dbReference>
<dbReference type="PANTHER" id="PTHR32479">
    <property type="entry name" value="GLYCOLATE OXIDASE IRON-SULFUR SUBUNIT"/>
    <property type="match status" value="1"/>
</dbReference>
<dbReference type="PROSITE" id="PS51085">
    <property type="entry name" value="2FE2S_FER_2"/>
    <property type="match status" value="1"/>
</dbReference>
<dbReference type="PANTHER" id="PTHR32479:SF17">
    <property type="entry name" value="GLYCOLATE OXIDASE IRON-SULFUR SUBUNIT"/>
    <property type="match status" value="1"/>
</dbReference>
<dbReference type="InterPro" id="IPR004017">
    <property type="entry name" value="Cys_rich_dom"/>
</dbReference>
<evidence type="ECO:0000313" key="9">
    <source>
        <dbReference type="EMBL" id="MDV0443281.1"/>
    </source>
</evidence>
<dbReference type="Pfam" id="PF13183">
    <property type="entry name" value="Fer4_8"/>
    <property type="match status" value="1"/>
</dbReference>
<dbReference type="CDD" id="cd00207">
    <property type="entry name" value="fer2"/>
    <property type="match status" value="1"/>
</dbReference>
<dbReference type="GO" id="GO:0051539">
    <property type="term" value="F:4 iron, 4 sulfur cluster binding"/>
    <property type="evidence" value="ECO:0007669"/>
    <property type="project" value="UniProtKB-KW"/>
</dbReference>